<dbReference type="FunFam" id="1.25.40.10:FF:001093">
    <property type="entry name" value="Pentatricopeptide repeat-containing protein At2g34400"/>
    <property type="match status" value="1"/>
</dbReference>
<proteinExistence type="predicted"/>
<dbReference type="GO" id="GO:0003723">
    <property type="term" value="F:RNA binding"/>
    <property type="evidence" value="ECO:0007669"/>
    <property type="project" value="InterPro"/>
</dbReference>
<sequence>MGSGDLVLQYLRAPVPQYLRAPVPQYLRALVPPIFSVTMFLSRLLRSSGEAKSLFKGKVIHGKMIVSGILDDVYSSNHLISMYVKCACLESARLFFDQMPERNTVSWTILISAYSKMGQAEEALECLQSMMDAGYEPNEFTYASAISACTSIGSLRTGKEIHGRLYRFERYSTGYVSNSLISFYAKCRKITSARLVFNEIQDPGTVSWSSIVAGFCQCGEDKEALQTFVQSLKAGMEVNEFISATVLGACTSLRDVKIGMQLHCLFIKCGVASDPFVETGIIAFYVKCGNLTSAEQIFSELRRPGLTASAALIGGYAQGRHKRKAVKLFSDLHLAGTVPNEHTVSSVLPACQIEEGKQIHSFIIKLGFKLVAFVGNALLDLYAKSGFLTDSMKIYSEMQTPDLVTWNVLIAGHVQWGYYREAAELFRTMNLEGKSPNAYTYSSILNLCGDLPTIEWGKQTHCCTIKCYIASDIIVGSAIIDMYAKCGKLTDARKIFNSIPSKNVITWNSLLIGYAQHGFGKEALEIFNLMLVEGIKPNGITFIGVLSACGHAGLVEEGVSYFDLMSREHGIVPQIDHYSCMVDLYGRSGQVRRAYDFIEKMPIEPDKVIWRSFLAACRSRRELDLGKCAAQHILRIDPDDTSAYLMLWRLYSDAEMLDEMASVRKAVKERGFKKEPGSSWIEVQNRVHFFKSGDVSHRNRDIIYEIVDELTGQILEEAEGYVPAALLIQQEEQILE</sequence>
<evidence type="ECO:0000313" key="4">
    <source>
        <dbReference type="Proteomes" id="UP000825729"/>
    </source>
</evidence>
<feature type="repeat" description="PPR" evidence="2">
    <location>
        <begin position="402"/>
        <end position="436"/>
    </location>
</feature>
<dbReference type="InterPro" id="IPR011990">
    <property type="entry name" value="TPR-like_helical_dom_sf"/>
</dbReference>
<feature type="repeat" description="PPR" evidence="2">
    <location>
        <begin position="503"/>
        <end position="537"/>
    </location>
</feature>
<keyword evidence="4" id="KW-1185">Reference proteome</keyword>
<name>A0AAV7F4I8_ARIFI</name>
<dbReference type="FunFam" id="1.25.40.10:FF:000073">
    <property type="entry name" value="Pentatricopeptide repeat-containing protein chloroplastic"/>
    <property type="match status" value="1"/>
</dbReference>
<dbReference type="AlphaFoldDB" id="A0AAV7F4I8"/>
<dbReference type="Pfam" id="PF13041">
    <property type="entry name" value="PPR_2"/>
    <property type="match status" value="3"/>
</dbReference>
<accession>A0AAV7F4I8</accession>
<dbReference type="PROSITE" id="PS51375">
    <property type="entry name" value="PPR"/>
    <property type="match status" value="4"/>
</dbReference>
<dbReference type="NCBIfam" id="TIGR00756">
    <property type="entry name" value="PPR"/>
    <property type="match status" value="4"/>
</dbReference>
<reference evidence="3 4" key="1">
    <citation type="submission" date="2021-07" db="EMBL/GenBank/DDBJ databases">
        <title>The Aristolochia fimbriata genome: insights into angiosperm evolution, floral development and chemical biosynthesis.</title>
        <authorList>
            <person name="Jiao Y."/>
        </authorList>
    </citation>
    <scope>NUCLEOTIDE SEQUENCE [LARGE SCALE GENOMIC DNA]</scope>
    <source>
        <strain evidence="3">IBCAS-2021</strain>
        <tissue evidence="3">Leaf</tissue>
    </source>
</reference>
<dbReference type="PANTHER" id="PTHR47926">
    <property type="entry name" value="PENTATRICOPEPTIDE REPEAT-CONTAINING PROTEIN"/>
    <property type="match status" value="1"/>
</dbReference>
<gene>
    <name evidence="3" type="ORF">H6P81_007955</name>
</gene>
<keyword evidence="1" id="KW-0677">Repeat</keyword>
<dbReference type="GO" id="GO:0009451">
    <property type="term" value="P:RNA modification"/>
    <property type="evidence" value="ECO:0007669"/>
    <property type="project" value="InterPro"/>
</dbReference>
<dbReference type="EMBL" id="JAINDJ010000003">
    <property type="protein sequence ID" value="KAG9455051.1"/>
    <property type="molecule type" value="Genomic_DNA"/>
</dbReference>
<feature type="repeat" description="PPR" evidence="2">
    <location>
        <begin position="204"/>
        <end position="238"/>
    </location>
</feature>
<evidence type="ECO:0000313" key="3">
    <source>
        <dbReference type="EMBL" id="KAG9455051.1"/>
    </source>
</evidence>
<protein>
    <recommendedName>
        <fullName evidence="5">Pentatricopeptide repeat-containing protein</fullName>
    </recommendedName>
</protein>
<dbReference type="Proteomes" id="UP000825729">
    <property type="component" value="Unassembled WGS sequence"/>
</dbReference>
<dbReference type="PANTHER" id="PTHR47926:SF452">
    <property type="entry name" value="PENTATRICOPEPTIDE REPEAT-CONTAINING PROTEIN"/>
    <property type="match status" value="1"/>
</dbReference>
<evidence type="ECO:0008006" key="5">
    <source>
        <dbReference type="Google" id="ProtNLM"/>
    </source>
</evidence>
<dbReference type="InterPro" id="IPR002885">
    <property type="entry name" value="PPR_rpt"/>
</dbReference>
<dbReference type="Pfam" id="PF01535">
    <property type="entry name" value="PPR"/>
    <property type="match status" value="5"/>
</dbReference>
<organism evidence="3 4">
    <name type="scientific">Aristolochia fimbriata</name>
    <name type="common">White veined hardy Dutchman's pipe vine</name>
    <dbReference type="NCBI Taxonomy" id="158543"/>
    <lineage>
        <taxon>Eukaryota</taxon>
        <taxon>Viridiplantae</taxon>
        <taxon>Streptophyta</taxon>
        <taxon>Embryophyta</taxon>
        <taxon>Tracheophyta</taxon>
        <taxon>Spermatophyta</taxon>
        <taxon>Magnoliopsida</taxon>
        <taxon>Magnoliidae</taxon>
        <taxon>Piperales</taxon>
        <taxon>Aristolochiaceae</taxon>
        <taxon>Aristolochia</taxon>
    </lineage>
</organism>
<comment type="caution">
    <text evidence="3">The sequence shown here is derived from an EMBL/GenBank/DDBJ whole genome shotgun (WGS) entry which is preliminary data.</text>
</comment>
<evidence type="ECO:0000256" key="2">
    <source>
        <dbReference type="PROSITE-ProRule" id="PRU00708"/>
    </source>
</evidence>
<feature type="repeat" description="PPR" evidence="2">
    <location>
        <begin position="103"/>
        <end position="137"/>
    </location>
</feature>
<dbReference type="FunFam" id="1.25.40.10:FF:000227">
    <property type="entry name" value="Pentatricopeptide repeat-containing protein At3g13880"/>
    <property type="match status" value="1"/>
</dbReference>
<dbReference type="Pfam" id="PF20431">
    <property type="entry name" value="E_motif"/>
    <property type="match status" value="1"/>
</dbReference>
<dbReference type="InterPro" id="IPR046960">
    <property type="entry name" value="PPR_At4g14850-like_plant"/>
</dbReference>
<dbReference type="Gene3D" id="1.25.40.10">
    <property type="entry name" value="Tetratricopeptide repeat domain"/>
    <property type="match status" value="5"/>
</dbReference>
<dbReference type="InterPro" id="IPR046848">
    <property type="entry name" value="E_motif"/>
</dbReference>
<evidence type="ECO:0000256" key="1">
    <source>
        <dbReference type="ARBA" id="ARBA00022737"/>
    </source>
</evidence>